<evidence type="ECO:0000259" key="3">
    <source>
        <dbReference type="PROSITE" id="PS50110"/>
    </source>
</evidence>
<evidence type="ECO:0000256" key="1">
    <source>
        <dbReference type="ARBA" id="ARBA00023012"/>
    </source>
</evidence>
<dbReference type="PROSITE" id="PS50110">
    <property type="entry name" value="RESPONSE_REGULATORY"/>
    <property type="match status" value="1"/>
</dbReference>
<dbReference type="RefSeq" id="WP_305976787.1">
    <property type="nucleotide sequence ID" value="NZ_JAPJDZ010000050.1"/>
</dbReference>
<dbReference type="SUPFAM" id="SSF52172">
    <property type="entry name" value="CheY-like"/>
    <property type="match status" value="1"/>
</dbReference>
<dbReference type="InterPro" id="IPR046947">
    <property type="entry name" value="LytR-like"/>
</dbReference>
<keyword evidence="6" id="KW-1185">Reference proteome</keyword>
<dbReference type="PANTHER" id="PTHR37299:SF1">
    <property type="entry name" value="STAGE 0 SPORULATION PROTEIN A HOMOLOG"/>
    <property type="match status" value="1"/>
</dbReference>
<gene>
    <name evidence="5" type="ORF">ORJ04_15970</name>
</gene>
<dbReference type="PROSITE" id="PS50930">
    <property type="entry name" value="HTH_LYTTR"/>
    <property type="match status" value="1"/>
</dbReference>
<proteinExistence type="predicted"/>
<accession>A0ABT9I243</accession>
<keyword evidence="2" id="KW-0597">Phosphoprotein</keyword>
<protein>
    <submittedName>
        <fullName evidence="5">LytTR family DNA-binding domain-containing protein</fullName>
    </submittedName>
</protein>
<dbReference type="Pfam" id="PF00072">
    <property type="entry name" value="Response_reg"/>
    <property type="match status" value="1"/>
</dbReference>
<evidence type="ECO:0000313" key="6">
    <source>
        <dbReference type="Proteomes" id="UP001231109"/>
    </source>
</evidence>
<sequence length="252" mass="28840">MHDKVSAKTVMIIDDEPAARSNLREVIESFPELTIIAEIGDGKSAIEAINQHKPDIVFLDIEMPEIRGFDVARATSHINYQLVFVTAHEHYALDAFETNAIDYLLKPARPSLLEKCINKILHQEEIALEALQKQKTPSHNLVLSDGNALRVLEQRHVTYIEGIGRYRRIHLTQEGTELNRMSTIISGTTLDEFEVQLPKLDFVRLHRSYIVNSNYITMLSAESRRYYVSLKGFGIKIPVSREKVAELKQRFQ</sequence>
<organism evidence="5 6">
    <name type="scientific">Rheinheimera baltica</name>
    <dbReference type="NCBI Taxonomy" id="67576"/>
    <lineage>
        <taxon>Bacteria</taxon>
        <taxon>Pseudomonadati</taxon>
        <taxon>Pseudomonadota</taxon>
        <taxon>Gammaproteobacteria</taxon>
        <taxon>Chromatiales</taxon>
        <taxon>Chromatiaceae</taxon>
        <taxon>Rheinheimera</taxon>
    </lineage>
</organism>
<dbReference type="Proteomes" id="UP001231109">
    <property type="component" value="Unassembled WGS sequence"/>
</dbReference>
<dbReference type="Gene3D" id="3.40.50.2300">
    <property type="match status" value="1"/>
</dbReference>
<dbReference type="InterPro" id="IPR007492">
    <property type="entry name" value="LytTR_DNA-bd_dom"/>
</dbReference>
<evidence type="ECO:0000259" key="4">
    <source>
        <dbReference type="PROSITE" id="PS50930"/>
    </source>
</evidence>
<name>A0ABT9I243_9GAMM</name>
<dbReference type="Pfam" id="PF04397">
    <property type="entry name" value="LytTR"/>
    <property type="match status" value="1"/>
</dbReference>
<reference evidence="5 6" key="1">
    <citation type="submission" date="2022-11" db="EMBL/GenBank/DDBJ databases">
        <title>Viruses from the air-sea interface of a natural surface slick.</title>
        <authorList>
            <person name="Rahlff J."/>
            <person name="Holmfeldt K."/>
        </authorList>
    </citation>
    <scope>NUCLEOTIDE SEQUENCE [LARGE SCALE GENOMIC DNA]</scope>
    <source>
        <strain evidence="5 6">SMS4</strain>
    </source>
</reference>
<evidence type="ECO:0000256" key="2">
    <source>
        <dbReference type="PROSITE-ProRule" id="PRU00169"/>
    </source>
</evidence>
<dbReference type="InterPro" id="IPR001789">
    <property type="entry name" value="Sig_transdc_resp-reg_receiver"/>
</dbReference>
<keyword evidence="1" id="KW-0902">Two-component regulatory system</keyword>
<dbReference type="SMART" id="SM00448">
    <property type="entry name" value="REC"/>
    <property type="match status" value="1"/>
</dbReference>
<dbReference type="Gene3D" id="2.40.50.1020">
    <property type="entry name" value="LytTr DNA-binding domain"/>
    <property type="match status" value="1"/>
</dbReference>
<dbReference type="EMBL" id="JAPJDZ010000050">
    <property type="protein sequence ID" value="MDP5137453.1"/>
    <property type="molecule type" value="Genomic_DNA"/>
</dbReference>
<feature type="modified residue" description="4-aspartylphosphate" evidence="2">
    <location>
        <position position="60"/>
    </location>
</feature>
<dbReference type="SMART" id="SM00850">
    <property type="entry name" value="LytTR"/>
    <property type="match status" value="1"/>
</dbReference>
<feature type="domain" description="Response regulatory" evidence="3">
    <location>
        <begin position="9"/>
        <end position="121"/>
    </location>
</feature>
<dbReference type="GO" id="GO:0003677">
    <property type="term" value="F:DNA binding"/>
    <property type="evidence" value="ECO:0007669"/>
    <property type="project" value="UniProtKB-KW"/>
</dbReference>
<keyword evidence="5" id="KW-0238">DNA-binding</keyword>
<evidence type="ECO:0000313" key="5">
    <source>
        <dbReference type="EMBL" id="MDP5137453.1"/>
    </source>
</evidence>
<comment type="caution">
    <text evidence="5">The sequence shown here is derived from an EMBL/GenBank/DDBJ whole genome shotgun (WGS) entry which is preliminary data.</text>
</comment>
<feature type="domain" description="HTH LytTR-type" evidence="4">
    <location>
        <begin position="189"/>
        <end position="252"/>
    </location>
</feature>
<dbReference type="InterPro" id="IPR011006">
    <property type="entry name" value="CheY-like_superfamily"/>
</dbReference>
<dbReference type="PANTHER" id="PTHR37299">
    <property type="entry name" value="TRANSCRIPTIONAL REGULATOR-RELATED"/>
    <property type="match status" value="1"/>
</dbReference>